<dbReference type="Proteomes" id="UP001162480">
    <property type="component" value="Chromosome 11"/>
</dbReference>
<dbReference type="GO" id="GO:0003924">
    <property type="term" value="F:GTPase activity"/>
    <property type="evidence" value="ECO:0007669"/>
    <property type="project" value="InterPro"/>
</dbReference>
<dbReference type="PANTHER" id="PTHR43721">
    <property type="entry name" value="ELONGATION FACTOR TU-RELATED"/>
    <property type="match status" value="1"/>
</dbReference>
<evidence type="ECO:0000256" key="1">
    <source>
        <dbReference type="ARBA" id="ARBA00007249"/>
    </source>
</evidence>
<dbReference type="Pfam" id="PF00009">
    <property type="entry name" value="GTP_EFTU"/>
    <property type="match status" value="1"/>
</dbReference>
<dbReference type="SUPFAM" id="SSF52540">
    <property type="entry name" value="P-loop containing nucleoside triphosphate hydrolases"/>
    <property type="match status" value="1"/>
</dbReference>
<organism evidence="5 6">
    <name type="scientific">Octopus vulgaris</name>
    <name type="common">Common octopus</name>
    <dbReference type="NCBI Taxonomy" id="6645"/>
    <lineage>
        <taxon>Eukaryota</taxon>
        <taxon>Metazoa</taxon>
        <taxon>Spiralia</taxon>
        <taxon>Lophotrochozoa</taxon>
        <taxon>Mollusca</taxon>
        <taxon>Cephalopoda</taxon>
        <taxon>Coleoidea</taxon>
        <taxon>Octopodiformes</taxon>
        <taxon>Octopoda</taxon>
        <taxon>Incirrata</taxon>
        <taxon>Octopodidae</taxon>
        <taxon>Octopus</taxon>
    </lineage>
</organism>
<feature type="domain" description="Tr-type G" evidence="4">
    <location>
        <begin position="148"/>
        <end position="296"/>
    </location>
</feature>
<name>A0AA36B9B4_OCTVU</name>
<dbReference type="Gene3D" id="3.40.50.300">
    <property type="entry name" value="P-loop containing nucleotide triphosphate hydrolases"/>
    <property type="match status" value="1"/>
</dbReference>
<evidence type="ECO:0000259" key="4">
    <source>
        <dbReference type="PROSITE" id="PS51722"/>
    </source>
</evidence>
<dbReference type="EMBL" id="OX597824">
    <property type="protein sequence ID" value="CAI9729954.1"/>
    <property type="molecule type" value="Genomic_DNA"/>
</dbReference>
<evidence type="ECO:0000256" key="2">
    <source>
        <dbReference type="ARBA" id="ARBA00022741"/>
    </source>
</evidence>
<comment type="similarity">
    <text evidence="1">Belongs to the TRAFAC class translation factor GTPase superfamily. Classic translation factor GTPase family. EF-Tu/EF-1A subfamily.</text>
</comment>
<keyword evidence="3" id="KW-0342">GTP-binding</keyword>
<dbReference type="InterPro" id="IPR050055">
    <property type="entry name" value="EF-Tu_GTPase"/>
</dbReference>
<dbReference type="AlphaFoldDB" id="A0AA36B9B4"/>
<evidence type="ECO:0000256" key="3">
    <source>
        <dbReference type="ARBA" id="ARBA00023134"/>
    </source>
</evidence>
<gene>
    <name evidence="5" type="ORF">OCTVUL_1B002164</name>
</gene>
<dbReference type="InterPro" id="IPR009000">
    <property type="entry name" value="Transl_B-barrel_sf"/>
</dbReference>
<keyword evidence="2" id="KW-0547">Nucleotide-binding</keyword>
<dbReference type="SUPFAM" id="SSF50447">
    <property type="entry name" value="Translation proteins"/>
    <property type="match status" value="1"/>
</dbReference>
<dbReference type="Pfam" id="PF03144">
    <property type="entry name" value="GTP_EFTU_D2"/>
    <property type="match status" value="1"/>
</dbReference>
<dbReference type="InterPro" id="IPR009001">
    <property type="entry name" value="Transl_elong_EF1A/Init_IF2_C"/>
</dbReference>
<dbReference type="FunFam" id="2.40.30.10:FF:000014">
    <property type="entry name" value="Probable GTP-binding protein 1"/>
    <property type="match status" value="1"/>
</dbReference>
<keyword evidence="6" id="KW-1185">Reference proteome</keyword>
<sequence length="495" mass="55082">MKNLEDFFASSCHLSDNKAQVSLNSSLPPEVEEGNIEYKLKLVDPSPSRFEHLVTQMKWRLQEGEGEAIYEIGVEDSGILAGLPKLELEASLNTLRKMAKKLGATITILRERAVDTDSRKALQILVRKVPDDQQVVNYKEARTVEEICENSTKLITLIDLAGHQKYLKTTIFGLTGYCPDCAMLVVSANTGMAGTTKEHLGFARALDVPVFVVVSKIDMCPESLIEKTIQQLEKILKSPSCNKVPFRVSSEDDAITAATNFDSQSIIPIFSVSSVTGKHLDLLTTFLNVVPPLRNLKEREKCVQDITEFQVDELFTVPGVGTVVGGNLKRGSIREGDSLMLGPMSDGEFHHVTVKTVHRNRLPCRLIQAGQSATVALYNIERESLRKGMVLVSPESSPFACIEFDANIYVLFHAKHISTGFQTTIHVGNVRQTVKIVRMDKEAIKTNEKAQVTFHLIKQPEYIRIGAQLLFREGQTKGMGEVITVYPFNEKTPHR</sequence>
<dbReference type="Gene3D" id="2.40.30.10">
    <property type="entry name" value="Translation factors"/>
    <property type="match status" value="1"/>
</dbReference>
<dbReference type="GO" id="GO:0003746">
    <property type="term" value="F:translation elongation factor activity"/>
    <property type="evidence" value="ECO:0007669"/>
    <property type="project" value="TreeGrafter"/>
</dbReference>
<dbReference type="InterPro" id="IPR027417">
    <property type="entry name" value="P-loop_NTPase"/>
</dbReference>
<protein>
    <submittedName>
        <fullName evidence="5">GTP-binding protein 2-like</fullName>
    </submittedName>
</protein>
<evidence type="ECO:0000313" key="6">
    <source>
        <dbReference type="Proteomes" id="UP001162480"/>
    </source>
</evidence>
<dbReference type="SUPFAM" id="SSF50465">
    <property type="entry name" value="EF-Tu/eEF-1alpha/eIF2-gamma C-terminal domain"/>
    <property type="match status" value="1"/>
</dbReference>
<dbReference type="InterPro" id="IPR000795">
    <property type="entry name" value="T_Tr_GTP-bd_dom"/>
</dbReference>
<dbReference type="CDD" id="cd03694">
    <property type="entry name" value="GTPBP_II"/>
    <property type="match status" value="1"/>
</dbReference>
<proteinExistence type="inferred from homology"/>
<evidence type="ECO:0000313" key="5">
    <source>
        <dbReference type="EMBL" id="CAI9729954.1"/>
    </source>
</evidence>
<dbReference type="PANTHER" id="PTHR43721:SF3">
    <property type="entry name" value="GTP-BINDING PROTEIN 2"/>
    <property type="match status" value="1"/>
</dbReference>
<dbReference type="PROSITE" id="PS51722">
    <property type="entry name" value="G_TR_2"/>
    <property type="match status" value="1"/>
</dbReference>
<reference evidence="5" key="1">
    <citation type="submission" date="2023-08" db="EMBL/GenBank/DDBJ databases">
        <authorList>
            <person name="Alioto T."/>
            <person name="Alioto T."/>
            <person name="Gomez Garrido J."/>
        </authorList>
    </citation>
    <scope>NUCLEOTIDE SEQUENCE</scope>
</reference>
<dbReference type="CDD" id="cd03708">
    <property type="entry name" value="GTPBP_III"/>
    <property type="match status" value="1"/>
</dbReference>
<dbReference type="InterPro" id="IPR004161">
    <property type="entry name" value="EFTu-like_2"/>
</dbReference>
<dbReference type="GO" id="GO:0005525">
    <property type="term" value="F:GTP binding"/>
    <property type="evidence" value="ECO:0007669"/>
    <property type="project" value="UniProtKB-KW"/>
</dbReference>
<accession>A0AA36B9B4</accession>